<dbReference type="GO" id="GO:0005829">
    <property type="term" value="C:cytosol"/>
    <property type="evidence" value="ECO:0007669"/>
    <property type="project" value="TreeGrafter"/>
</dbReference>
<keyword evidence="6" id="KW-0175">Coiled coil</keyword>
<reference evidence="8 9" key="1">
    <citation type="journal article" date="2018" name="MBio">
        <title>Comparative Genomics Reveals the Core Gene Toolbox for the Fungus-Insect Symbiosis.</title>
        <authorList>
            <person name="Wang Y."/>
            <person name="Stata M."/>
            <person name="Wang W."/>
            <person name="Stajich J.E."/>
            <person name="White M.M."/>
            <person name="Moncalvo J.M."/>
        </authorList>
    </citation>
    <scope>NUCLEOTIDE SEQUENCE [LARGE SCALE GENOMIC DNA]</scope>
    <source>
        <strain evidence="8 9">SC-DP-2</strain>
    </source>
</reference>
<dbReference type="InterPro" id="IPR050131">
    <property type="entry name" value="Peptidase_S8_subtilisin-like"/>
</dbReference>
<proteinExistence type="inferred from homology"/>
<keyword evidence="3 5" id="KW-0378">Hydrolase</keyword>
<dbReference type="AlphaFoldDB" id="A0A2T9XXT7"/>
<feature type="domain" description="Peptidase S8/S53" evidence="7">
    <location>
        <begin position="37"/>
        <end position="500"/>
    </location>
</feature>
<dbReference type="Proteomes" id="UP000245609">
    <property type="component" value="Unassembled WGS sequence"/>
</dbReference>
<comment type="similarity">
    <text evidence="1 5">Belongs to the peptidase S8 family.</text>
</comment>
<evidence type="ECO:0000256" key="3">
    <source>
        <dbReference type="ARBA" id="ARBA00022801"/>
    </source>
</evidence>
<dbReference type="InterPro" id="IPR036852">
    <property type="entry name" value="Peptidase_S8/S53_dom_sf"/>
</dbReference>
<gene>
    <name evidence="8" type="ORF">BB560_007238</name>
</gene>
<dbReference type="GO" id="GO:0006508">
    <property type="term" value="P:proteolysis"/>
    <property type="evidence" value="ECO:0007669"/>
    <property type="project" value="UniProtKB-KW"/>
</dbReference>
<dbReference type="PRINTS" id="PR00723">
    <property type="entry name" value="SUBTILISIN"/>
</dbReference>
<dbReference type="OrthoDB" id="10256524at2759"/>
<dbReference type="PANTHER" id="PTHR43806">
    <property type="entry name" value="PEPTIDASE S8"/>
    <property type="match status" value="1"/>
</dbReference>
<dbReference type="PROSITE" id="PS00138">
    <property type="entry name" value="SUBTILASE_SER"/>
    <property type="match status" value="1"/>
</dbReference>
<dbReference type="InterPro" id="IPR023828">
    <property type="entry name" value="Peptidase_S8_Ser-AS"/>
</dbReference>
<evidence type="ECO:0000256" key="6">
    <source>
        <dbReference type="SAM" id="Coils"/>
    </source>
</evidence>
<dbReference type="InterPro" id="IPR000209">
    <property type="entry name" value="Peptidase_S8/S53_dom"/>
</dbReference>
<dbReference type="InterPro" id="IPR015500">
    <property type="entry name" value="Peptidase_S8_subtilisin-rel"/>
</dbReference>
<evidence type="ECO:0000313" key="9">
    <source>
        <dbReference type="Proteomes" id="UP000245609"/>
    </source>
</evidence>
<feature type="active site" description="Charge relay system" evidence="5">
    <location>
        <position position="46"/>
    </location>
</feature>
<dbReference type="Pfam" id="PF00082">
    <property type="entry name" value="Peptidase_S8"/>
    <property type="match status" value="1"/>
</dbReference>
<name>A0A2T9XXT7_9FUNG</name>
<feature type="active site" description="Charge relay system" evidence="5">
    <location>
        <position position="462"/>
    </location>
</feature>
<evidence type="ECO:0000256" key="2">
    <source>
        <dbReference type="ARBA" id="ARBA00022670"/>
    </source>
</evidence>
<dbReference type="InterPro" id="IPR046940">
    <property type="entry name" value="TPPII_Ig-like_sf"/>
</dbReference>
<evidence type="ECO:0000256" key="5">
    <source>
        <dbReference type="PROSITE-ProRule" id="PRU01240"/>
    </source>
</evidence>
<dbReference type="PANTHER" id="PTHR43806:SF14">
    <property type="entry name" value="TRIPEPTIDYL-PEPTIDASE 2"/>
    <property type="match status" value="1"/>
</dbReference>
<protein>
    <recommendedName>
        <fullName evidence="7">Peptidase S8/S53 domain-containing protein</fullName>
    </recommendedName>
</protein>
<feature type="coiled-coil region" evidence="6">
    <location>
        <begin position="176"/>
        <end position="203"/>
    </location>
</feature>
<evidence type="ECO:0000256" key="4">
    <source>
        <dbReference type="ARBA" id="ARBA00022825"/>
    </source>
</evidence>
<comment type="caution">
    <text evidence="8">The sequence shown here is derived from an EMBL/GenBank/DDBJ whole genome shotgun (WGS) entry which is preliminary data.</text>
</comment>
<dbReference type="Gene3D" id="2.60.40.3170">
    <property type="match status" value="1"/>
</dbReference>
<dbReference type="STRING" id="133381.A0A2T9XXT7"/>
<dbReference type="EMBL" id="MBFS01003798">
    <property type="protein sequence ID" value="PVU84883.1"/>
    <property type="molecule type" value="Genomic_DNA"/>
</dbReference>
<organism evidence="8 9">
    <name type="scientific">Smittium megazygosporum</name>
    <dbReference type="NCBI Taxonomy" id="133381"/>
    <lineage>
        <taxon>Eukaryota</taxon>
        <taxon>Fungi</taxon>
        <taxon>Fungi incertae sedis</taxon>
        <taxon>Zoopagomycota</taxon>
        <taxon>Kickxellomycotina</taxon>
        <taxon>Harpellomycetes</taxon>
        <taxon>Harpellales</taxon>
        <taxon>Legeriomycetaceae</taxon>
        <taxon>Smittium</taxon>
    </lineage>
</organism>
<keyword evidence="2 5" id="KW-0645">Protease</keyword>
<accession>A0A2T9XXT7</accession>
<dbReference type="Gene3D" id="3.40.50.200">
    <property type="entry name" value="Peptidase S8/S53 domain"/>
    <property type="match status" value="2"/>
</dbReference>
<dbReference type="SUPFAM" id="SSF52743">
    <property type="entry name" value="Subtilisin-like"/>
    <property type="match status" value="1"/>
</dbReference>
<evidence type="ECO:0000313" key="8">
    <source>
        <dbReference type="EMBL" id="PVU84883.1"/>
    </source>
</evidence>
<keyword evidence="9" id="KW-1185">Reference proteome</keyword>
<feature type="active site" description="Charge relay system" evidence="5">
    <location>
        <position position="276"/>
    </location>
</feature>
<sequence length="609" mass="67569">MEYTHSSPLPNFPVEGLMPTEDTQASSFIKKYPHYDGRGTVVAILDTGVDPAAAGMQVNTVGQSKIIDIVDCTNSGDIQLSEEKPIQKGVDEKGTQYRFVIGCRGHKLILDSCWTIPSDKVRTGTKRLFDLTPSELTTRIQNERKEAFMKKHDKLVHKILAEIDKISKTSQGEEISESDKKRKTELQNQLEALKTLKDTYEDYGPEYNVIVFHDGEHYNASVDTTLKNDFTGLPTLKDYKIDNRYAMLDESNLFNFTVKFYDNGKLLSIVTVAGSHGTHVAGITAGYHPEDPSMNGVAPGARIVSLKIGDHRLGSLEVGAGLTRALNSMIENEVDLANMSYGEATTAPNQGFWINLLQRISIQRYNCIFVSSAGNEGPGLSTLGAPGGITEDVIGVGAFVGHQQMNANYFMLKNVKETSYTWSSLGPTYDGVQGVAIYGPGSAVASYPQYTLKKYEMINGTSMSSPNVCGCLALVVSGMKQCQIKVTPYKVKRAVVTTGKNVYDILEAGFIQTEKAWNYLVENRDYADLDISYTSYILSRNNNRGLYYREINESSRLNIEDISVTPKFLSSPHSDSDGKEGERAREVIRRQQFNYDRKLVLIATKSWIK</sequence>
<dbReference type="GO" id="GO:0004252">
    <property type="term" value="F:serine-type endopeptidase activity"/>
    <property type="evidence" value="ECO:0007669"/>
    <property type="project" value="UniProtKB-UniRule"/>
</dbReference>
<keyword evidence="4 5" id="KW-0720">Serine protease</keyword>
<dbReference type="GO" id="GO:0008240">
    <property type="term" value="F:tripeptidyl-peptidase activity"/>
    <property type="evidence" value="ECO:0007669"/>
    <property type="project" value="TreeGrafter"/>
</dbReference>
<dbReference type="PROSITE" id="PS51892">
    <property type="entry name" value="SUBTILASE"/>
    <property type="match status" value="1"/>
</dbReference>
<evidence type="ECO:0000259" key="7">
    <source>
        <dbReference type="Pfam" id="PF00082"/>
    </source>
</evidence>
<feature type="non-terminal residue" evidence="8">
    <location>
        <position position="609"/>
    </location>
</feature>
<evidence type="ECO:0000256" key="1">
    <source>
        <dbReference type="ARBA" id="ARBA00011073"/>
    </source>
</evidence>